<dbReference type="Pfam" id="PF09693">
    <property type="entry name" value="Phage_XkdX"/>
    <property type="match status" value="1"/>
</dbReference>
<organism evidence="1 2">
    <name type="scientific">Ornithinibacillus bavariensis</name>
    <dbReference type="NCBI Taxonomy" id="545502"/>
    <lineage>
        <taxon>Bacteria</taxon>
        <taxon>Bacillati</taxon>
        <taxon>Bacillota</taxon>
        <taxon>Bacilli</taxon>
        <taxon>Bacillales</taxon>
        <taxon>Bacillaceae</taxon>
        <taxon>Ornithinibacillus</taxon>
    </lineage>
</organism>
<evidence type="ECO:0000313" key="1">
    <source>
        <dbReference type="EMBL" id="GIO27718.1"/>
    </source>
</evidence>
<keyword evidence="2" id="KW-1185">Reference proteome</keyword>
<dbReference type="Proteomes" id="UP000676917">
    <property type="component" value="Unassembled WGS sequence"/>
</dbReference>
<reference evidence="1" key="1">
    <citation type="submission" date="2021-03" db="EMBL/GenBank/DDBJ databases">
        <title>Antimicrobial resistance genes in bacteria isolated from Japanese honey, and their potential for conferring macrolide and lincosamide resistance in the American foulbrood pathogen Paenibacillus larvae.</title>
        <authorList>
            <person name="Okamoto M."/>
            <person name="Kumagai M."/>
            <person name="Kanamori H."/>
            <person name="Takamatsu D."/>
        </authorList>
    </citation>
    <scope>NUCLEOTIDE SEQUENCE</scope>
    <source>
        <strain evidence="1">J43TS3</strain>
    </source>
</reference>
<dbReference type="InterPro" id="IPR010022">
    <property type="entry name" value="XkdX"/>
</dbReference>
<dbReference type="EMBL" id="BORP01000004">
    <property type="protein sequence ID" value="GIO27718.1"/>
    <property type="molecule type" value="Genomic_DNA"/>
</dbReference>
<accession>A0A920C7I9</accession>
<dbReference type="RefSeq" id="WP_212921183.1">
    <property type="nucleotide sequence ID" value="NZ_BORP01000004.1"/>
</dbReference>
<dbReference type="AlphaFoldDB" id="A0A920C7I9"/>
<sequence length="48" mass="5872">MTEFEKWRDRYIKHWTTKIQLRTLVGLEVLTADEYKDMTGEEYSDETN</sequence>
<name>A0A920C7I9_9BACI</name>
<comment type="caution">
    <text evidence="1">The sequence shown here is derived from an EMBL/GenBank/DDBJ whole genome shotgun (WGS) entry which is preliminary data.</text>
</comment>
<evidence type="ECO:0008006" key="3">
    <source>
        <dbReference type="Google" id="ProtNLM"/>
    </source>
</evidence>
<proteinExistence type="predicted"/>
<evidence type="ECO:0000313" key="2">
    <source>
        <dbReference type="Proteomes" id="UP000676917"/>
    </source>
</evidence>
<protein>
    <recommendedName>
        <fullName evidence="3">XkdX family protein</fullName>
    </recommendedName>
</protein>
<gene>
    <name evidence="1" type="ORF">J43TS3_23290</name>
</gene>